<dbReference type="SMART" id="SM01208">
    <property type="entry name" value="G5"/>
    <property type="match status" value="1"/>
</dbReference>
<dbReference type="PROSITE" id="PS51782">
    <property type="entry name" value="LYSM"/>
    <property type="match status" value="1"/>
</dbReference>
<dbReference type="InterPro" id="IPR011055">
    <property type="entry name" value="Dup_hybrid_motif"/>
</dbReference>
<dbReference type="PANTHER" id="PTHR21666">
    <property type="entry name" value="PEPTIDASE-RELATED"/>
    <property type="match status" value="1"/>
</dbReference>
<feature type="region of interest" description="Disordered" evidence="2">
    <location>
        <begin position="538"/>
        <end position="559"/>
    </location>
</feature>
<dbReference type="InterPro" id="IPR018392">
    <property type="entry name" value="LysM"/>
</dbReference>
<keyword evidence="1" id="KW-0732">Signal</keyword>
<dbReference type="InterPro" id="IPR050570">
    <property type="entry name" value="Cell_wall_metabolism_enzyme"/>
</dbReference>
<accession>A0A4Y6UXW6</accession>
<feature type="region of interest" description="Disordered" evidence="2">
    <location>
        <begin position="381"/>
        <end position="447"/>
    </location>
</feature>
<dbReference type="Pfam" id="PF07501">
    <property type="entry name" value="G5"/>
    <property type="match status" value="1"/>
</dbReference>
<dbReference type="KEGG" id="saca:FFV09_10460"/>
<evidence type="ECO:0000256" key="1">
    <source>
        <dbReference type="ARBA" id="ARBA00022729"/>
    </source>
</evidence>
<dbReference type="InterPro" id="IPR036779">
    <property type="entry name" value="LysM_dom_sf"/>
</dbReference>
<dbReference type="SUPFAM" id="SSF51261">
    <property type="entry name" value="Duplicated hybrid motif"/>
    <property type="match status" value="1"/>
</dbReference>
<dbReference type="Gene3D" id="2.70.70.10">
    <property type="entry name" value="Glucose Permease (Domain IIA)"/>
    <property type="match status" value="1"/>
</dbReference>
<dbReference type="SUPFAM" id="SSF54106">
    <property type="entry name" value="LysM domain"/>
    <property type="match status" value="1"/>
</dbReference>
<dbReference type="Pfam" id="PF01476">
    <property type="entry name" value="LysM"/>
    <property type="match status" value="1"/>
</dbReference>
<dbReference type="OrthoDB" id="9805799at2"/>
<dbReference type="InterPro" id="IPR016047">
    <property type="entry name" value="M23ase_b-sheet_dom"/>
</dbReference>
<dbReference type="Proteomes" id="UP000316968">
    <property type="component" value="Chromosome"/>
</dbReference>
<evidence type="ECO:0000259" key="3">
    <source>
        <dbReference type="PROSITE" id="PS51109"/>
    </source>
</evidence>
<feature type="region of interest" description="Disordered" evidence="2">
    <location>
        <begin position="1"/>
        <end position="24"/>
    </location>
</feature>
<dbReference type="AlphaFoldDB" id="A0A4Y6UXW6"/>
<dbReference type="PANTHER" id="PTHR21666:SF289">
    <property type="entry name" value="L-ALA--D-GLU ENDOPEPTIDASE"/>
    <property type="match status" value="1"/>
</dbReference>
<dbReference type="Gene3D" id="3.10.350.10">
    <property type="entry name" value="LysM domain"/>
    <property type="match status" value="1"/>
</dbReference>
<evidence type="ECO:0000313" key="5">
    <source>
        <dbReference type="EMBL" id="QDH21236.1"/>
    </source>
</evidence>
<dbReference type="CDD" id="cd12797">
    <property type="entry name" value="M23_peptidase"/>
    <property type="match status" value="1"/>
</dbReference>
<dbReference type="CDD" id="cd00118">
    <property type="entry name" value="LysM"/>
    <property type="match status" value="1"/>
</dbReference>
<dbReference type="RefSeq" id="WP_141447783.1">
    <property type="nucleotide sequence ID" value="NZ_CP041217.1"/>
</dbReference>
<dbReference type="EMBL" id="CP041217">
    <property type="protein sequence ID" value="QDH21236.1"/>
    <property type="molecule type" value="Genomic_DNA"/>
</dbReference>
<gene>
    <name evidence="5" type="ORF">FFV09_10460</name>
</gene>
<feature type="domain" description="G5" evidence="3">
    <location>
        <begin position="296"/>
        <end position="376"/>
    </location>
</feature>
<dbReference type="Pfam" id="PF01551">
    <property type="entry name" value="Peptidase_M23"/>
    <property type="match status" value="1"/>
</dbReference>
<name>A0A4Y6UXW6_SACBS</name>
<dbReference type="Gene3D" id="2.20.230.10">
    <property type="entry name" value="Resuscitation-promoting factor rpfb"/>
    <property type="match status" value="1"/>
</dbReference>
<evidence type="ECO:0000256" key="2">
    <source>
        <dbReference type="SAM" id="MobiDB-lite"/>
    </source>
</evidence>
<dbReference type="GO" id="GO:0004222">
    <property type="term" value="F:metalloendopeptidase activity"/>
    <property type="evidence" value="ECO:0007669"/>
    <property type="project" value="TreeGrafter"/>
</dbReference>
<dbReference type="SMART" id="SM00257">
    <property type="entry name" value="LysM"/>
    <property type="match status" value="1"/>
</dbReference>
<evidence type="ECO:0000313" key="6">
    <source>
        <dbReference type="Proteomes" id="UP000316968"/>
    </source>
</evidence>
<proteinExistence type="predicted"/>
<sequence length="559" mass="59770">MESPNNNSRVEAASSEQSEMQQGSKVVLAGGKPGKIRRWTAGIVGGAVLAGGLTFGGFKYVEAHTLPYYNVYSGDTIVGTIADRTQLDELIAKKRAEFAAKYPNADMKLFTANIRAEQAEGYKVVPETEETLRKLEGTIKAYATGVELVVDGKTIGIVKDEQTAKKLVRKAEKSYIKQGTQTAGAATKRLASTGRSASADASTSKLNSIKINEKIAYSQTETSPTRLLTEEEAYKLLTVGQKDPVTYTVAEGDTVSSIAARFGITQDDLYANNTDIKEFTLQIGQELRITLPDPAITVTTVESVSEIIPTAPELVIRRNSDLAAGKRIVASPGKSGAKRVDYRLTKENGEIVREAWVGQEVVRRSAPIVIVKGTKEIVEEKPVVEQAPQPEQSAERSAEDSSSDREQSRSSEPDPSSSSESSSESSSDRDDQEEVTSGGSGFSWPVSGASISSTFGKRWGKMHAGIDLTGPSTIKASAPGTVTYAGQMSGYGNIVIVSHGDGFETRYGHLSVINASVGQSVSRGESIGVMGNTGRSTGTHLHFEIRKNGSPENPLSYLP</sequence>
<keyword evidence="6" id="KW-1185">Reference proteome</keyword>
<feature type="compositionally biased region" description="Low complexity" evidence="2">
    <location>
        <begin position="413"/>
        <end position="425"/>
    </location>
</feature>
<reference evidence="5 6" key="1">
    <citation type="submission" date="2019-06" db="EMBL/GenBank/DDBJ databases">
        <title>Saccharibacillus brassicae sp. nov., an endophytic bacterium isolated from Chinese cabbage seeds (Brassica pekinensis).</title>
        <authorList>
            <person name="Jiang L."/>
            <person name="Lee J."/>
            <person name="Kim S.W."/>
        </authorList>
    </citation>
    <scope>NUCLEOTIDE SEQUENCE [LARGE SCALE GENOMIC DNA]</scope>
    <source>
        <strain evidence="6">KCTC 43072 / ATSA2</strain>
    </source>
</reference>
<organism evidence="5 6">
    <name type="scientific">Saccharibacillus brassicae</name>
    <dbReference type="NCBI Taxonomy" id="2583377"/>
    <lineage>
        <taxon>Bacteria</taxon>
        <taxon>Bacillati</taxon>
        <taxon>Bacillota</taxon>
        <taxon>Bacilli</taxon>
        <taxon>Bacillales</taxon>
        <taxon>Paenibacillaceae</taxon>
        <taxon>Saccharibacillus</taxon>
    </lineage>
</organism>
<feature type="domain" description="LysM" evidence="4">
    <location>
        <begin position="245"/>
        <end position="289"/>
    </location>
</feature>
<protein>
    <submittedName>
        <fullName evidence="5">M23 family metallopeptidase</fullName>
    </submittedName>
</protein>
<evidence type="ECO:0000259" key="4">
    <source>
        <dbReference type="PROSITE" id="PS51782"/>
    </source>
</evidence>
<feature type="compositionally biased region" description="Basic and acidic residues" evidence="2">
    <location>
        <begin position="393"/>
        <end position="412"/>
    </location>
</feature>
<dbReference type="InterPro" id="IPR011098">
    <property type="entry name" value="G5_dom"/>
</dbReference>
<dbReference type="PROSITE" id="PS51109">
    <property type="entry name" value="G5"/>
    <property type="match status" value="1"/>
</dbReference>